<keyword evidence="9" id="KW-1185">Reference proteome</keyword>
<feature type="transmembrane region" description="Helical" evidence="6">
    <location>
        <begin position="241"/>
        <end position="261"/>
    </location>
</feature>
<organism evidence="8 9">
    <name type="scientific">Ditylenchus destructor</name>
    <dbReference type="NCBI Taxonomy" id="166010"/>
    <lineage>
        <taxon>Eukaryota</taxon>
        <taxon>Metazoa</taxon>
        <taxon>Ecdysozoa</taxon>
        <taxon>Nematoda</taxon>
        <taxon>Chromadorea</taxon>
        <taxon>Rhabditida</taxon>
        <taxon>Tylenchina</taxon>
        <taxon>Tylenchomorpha</taxon>
        <taxon>Sphaerularioidea</taxon>
        <taxon>Anguinidae</taxon>
        <taxon>Anguininae</taxon>
        <taxon>Ditylenchus</taxon>
    </lineage>
</organism>
<evidence type="ECO:0000256" key="1">
    <source>
        <dbReference type="ARBA" id="ARBA00004370"/>
    </source>
</evidence>
<evidence type="ECO:0000313" key="9">
    <source>
        <dbReference type="Proteomes" id="UP001201812"/>
    </source>
</evidence>
<evidence type="ECO:0000313" key="8">
    <source>
        <dbReference type="EMBL" id="KAI1720280.1"/>
    </source>
</evidence>
<feature type="transmembrane region" description="Helical" evidence="6">
    <location>
        <begin position="101"/>
        <end position="123"/>
    </location>
</feature>
<evidence type="ECO:0000256" key="3">
    <source>
        <dbReference type="ARBA" id="ARBA00022989"/>
    </source>
</evidence>
<comment type="caution">
    <text evidence="8">The sequence shown here is derived from an EMBL/GenBank/DDBJ whole genome shotgun (WGS) entry which is preliminary data.</text>
</comment>
<feature type="transmembrane region" description="Helical" evidence="6">
    <location>
        <begin position="342"/>
        <end position="361"/>
    </location>
</feature>
<keyword evidence="3 6" id="KW-1133">Transmembrane helix</keyword>
<evidence type="ECO:0000256" key="6">
    <source>
        <dbReference type="SAM" id="Phobius"/>
    </source>
</evidence>
<dbReference type="AlphaFoldDB" id="A0AAD4R3L1"/>
<dbReference type="InterPro" id="IPR017452">
    <property type="entry name" value="GPCR_Rhodpsn_7TM"/>
</dbReference>
<reference evidence="8" key="1">
    <citation type="submission" date="2022-01" db="EMBL/GenBank/DDBJ databases">
        <title>Genome Sequence Resource for Two Populations of Ditylenchus destructor, the Migratory Endoparasitic Phytonematode.</title>
        <authorList>
            <person name="Zhang H."/>
            <person name="Lin R."/>
            <person name="Xie B."/>
        </authorList>
    </citation>
    <scope>NUCLEOTIDE SEQUENCE</scope>
    <source>
        <strain evidence="8">BazhouSP</strain>
    </source>
</reference>
<evidence type="ECO:0000256" key="5">
    <source>
        <dbReference type="SAM" id="MobiDB-lite"/>
    </source>
</evidence>
<dbReference type="InterPro" id="IPR000276">
    <property type="entry name" value="GPCR_Rhodpsn"/>
</dbReference>
<proteinExistence type="predicted"/>
<gene>
    <name evidence="8" type="ORF">DdX_05665</name>
</gene>
<evidence type="ECO:0000256" key="4">
    <source>
        <dbReference type="ARBA" id="ARBA00023136"/>
    </source>
</evidence>
<keyword evidence="8" id="KW-0675">Receptor</keyword>
<protein>
    <submittedName>
        <fullName evidence="8">7 transmembrane receptor (Rhodopsin family) domain-containing protein</fullName>
    </submittedName>
</protein>
<feature type="transmembrane region" description="Helical" evidence="6">
    <location>
        <begin position="298"/>
        <end position="322"/>
    </location>
</feature>
<keyword evidence="2 6" id="KW-0812">Transmembrane</keyword>
<dbReference type="SUPFAM" id="SSF81321">
    <property type="entry name" value="Family A G protein-coupled receptor-like"/>
    <property type="match status" value="1"/>
</dbReference>
<dbReference type="Pfam" id="PF00001">
    <property type="entry name" value="7tm_1"/>
    <property type="match status" value="1"/>
</dbReference>
<feature type="transmembrane region" description="Helical" evidence="6">
    <location>
        <begin position="188"/>
        <end position="211"/>
    </location>
</feature>
<dbReference type="GO" id="GO:0004930">
    <property type="term" value="F:G protein-coupled receptor activity"/>
    <property type="evidence" value="ECO:0007669"/>
    <property type="project" value="InterPro"/>
</dbReference>
<dbReference type="PROSITE" id="PS50262">
    <property type="entry name" value="G_PROTEIN_RECEP_F1_2"/>
    <property type="match status" value="1"/>
</dbReference>
<dbReference type="EMBL" id="JAKKPZ010000006">
    <property type="protein sequence ID" value="KAI1720280.1"/>
    <property type="molecule type" value="Genomic_DNA"/>
</dbReference>
<sequence length="491" mass="55415">MDYSTLPPTDQLPTTSSSSSFDQPWSPLFTMLSPTQVPDNFRDTDYNVGMDNGSEDPCEVPYMADRRWYLVAVAGTSLSIISLICNILIARILLRPKHSHFFFLGLLALSDCFLSFCYGPVIAMDIIKNRFQILWLSRLWWSIVGPLLAMCHVSMTFSCLCIILGTIERYLITVKHPILSCFRSNRGRLALLMFVVALLLRGTAVFEVTIVKNGNCTGLTEYEPSLTPLVQTWIYGTVFRFYIRNIATVFIPFFLLAYLNFRIVESLRRQKRSAAMFRFGGPEGTSEHKMRIRSATRLLLLIVFSYLLANFLNVFITAWEYVDLESTQTEITFDIYETLTDIISMLYVLSCATRLPIYITCNQEIRTAFYEFICKSCNKGKFDHEKHEYKPIKSPGKQIGLPTIGTDFDRVVVAMALATRASKSPGPYIACNGKAPCESEDEETDLKVTKANGDGRMCRIMVNGMSSNGQSLTEGGQKITIIENPLAMNGN</sequence>
<accession>A0AAD4R3L1</accession>
<keyword evidence="4 6" id="KW-0472">Membrane</keyword>
<feature type="region of interest" description="Disordered" evidence="5">
    <location>
        <begin position="1"/>
        <end position="22"/>
    </location>
</feature>
<dbReference type="Proteomes" id="UP001201812">
    <property type="component" value="Unassembled WGS sequence"/>
</dbReference>
<dbReference type="CDD" id="cd14978">
    <property type="entry name" value="7tmA_FMRFamide_R-like"/>
    <property type="match status" value="1"/>
</dbReference>
<dbReference type="GO" id="GO:0016020">
    <property type="term" value="C:membrane"/>
    <property type="evidence" value="ECO:0007669"/>
    <property type="project" value="UniProtKB-SubCell"/>
</dbReference>
<dbReference type="PANTHER" id="PTHR46709:SF5">
    <property type="entry name" value="G-PROTEIN COUPLED RECEPTORS FAMILY 1 PROFILE DOMAIN-CONTAINING PROTEIN"/>
    <property type="match status" value="1"/>
</dbReference>
<dbReference type="Gene3D" id="1.20.1070.10">
    <property type="entry name" value="Rhodopsin 7-helix transmembrane proteins"/>
    <property type="match status" value="1"/>
</dbReference>
<name>A0AAD4R3L1_9BILA</name>
<feature type="domain" description="G-protein coupled receptors family 1 profile" evidence="7">
    <location>
        <begin position="75"/>
        <end position="358"/>
    </location>
</feature>
<dbReference type="PANTHER" id="PTHR46709">
    <property type="entry name" value="PROTEIN CBG23488-RELATED"/>
    <property type="match status" value="1"/>
</dbReference>
<evidence type="ECO:0000256" key="2">
    <source>
        <dbReference type="ARBA" id="ARBA00022692"/>
    </source>
</evidence>
<evidence type="ECO:0000259" key="7">
    <source>
        <dbReference type="PROSITE" id="PS50262"/>
    </source>
</evidence>
<comment type="subcellular location">
    <subcellularLocation>
        <location evidence="1">Membrane</location>
    </subcellularLocation>
</comment>
<feature type="transmembrane region" description="Helical" evidence="6">
    <location>
        <begin position="68"/>
        <end position="89"/>
    </location>
</feature>
<feature type="transmembrane region" description="Helical" evidence="6">
    <location>
        <begin position="143"/>
        <end position="167"/>
    </location>
</feature>